<keyword evidence="1" id="KW-0472">Membrane</keyword>
<dbReference type="EMBL" id="KI669635">
    <property type="protein sequence ID" value="ETN00643.1"/>
    <property type="molecule type" value="Genomic_DNA"/>
</dbReference>
<dbReference type="RefSeq" id="XP_008913964.1">
    <property type="nucleotide sequence ID" value="XM_008915716.1"/>
</dbReference>
<organism evidence="2 3">
    <name type="scientific">Phytophthora nicotianae (strain INRA-310)</name>
    <name type="common">Phytophthora parasitica</name>
    <dbReference type="NCBI Taxonomy" id="761204"/>
    <lineage>
        <taxon>Eukaryota</taxon>
        <taxon>Sar</taxon>
        <taxon>Stramenopiles</taxon>
        <taxon>Oomycota</taxon>
        <taxon>Peronosporomycetes</taxon>
        <taxon>Peronosporales</taxon>
        <taxon>Peronosporaceae</taxon>
        <taxon>Phytophthora</taxon>
    </lineage>
</organism>
<evidence type="ECO:0000313" key="2">
    <source>
        <dbReference type="EMBL" id="ETN00643.1"/>
    </source>
</evidence>
<keyword evidence="1" id="KW-1133">Transmembrane helix</keyword>
<dbReference type="GeneID" id="20192807"/>
<dbReference type="Proteomes" id="UP000018817">
    <property type="component" value="Unassembled WGS sequence"/>
</dbReference>
<feature type="transmembrane region" description="Helical" evidence="1">
    <location>
        <begin position="59"/>
        <end position="79"/>
    </location>
</feature>
<name>W2PHZ2_PHYN3</name>
<sequence length="111" mass="12508">MYPSQENGYMHRATNNDVNNPTSRDGVVCRLPYERCTWSIRLVEEQGSRRFYPRADTTLVMMPTCCCCSLTVGFAMLVFTSSSVIATSMCFTVNRLKFSKIFAPATVSLLL</sequence>
<evidence type="ECO:0000313" key="3">
    <source>
        <dbReference type="Proteomes" id="UP000018817"/>
    </source>
</evidence>
<accession>W2PHZ2</accession>
<protein>
    <submittedName>
        <fullName evidence="2">Uncharacterized protein</fullName>
    </submittedName>
</protein>
<proteinExistence type="predicted"/>
<dbReference type="VEuPathDB" id="FungiDB:PPTG_24208"/>
<keyword evidence="1" id="KW-0812">Transmembrane</keyword>
<evidence type="ECO:0000256" key="1">
    <source>
        <dbReference type="SAM" id="Phobius"/>
    </source>
</evidence>
<reference evidence="2 3" key="2">
    <citation type="submission" date="2013-11" db="EMBL/GenBank/DDBJ databases">
        <title>The Genome Sequence of Phytophthora parasitica INRA-310.</title>
        <authorList>
            <consortium name="The Broad Institute Genomics Platform"/>
            <person name="Russ C."/>
            <person name="Tyler B."/>
            <person name="Panabieres F."/>
            <person name="Shan W."/>
            <person name="Tripathy S."/>
            <person name="Grunwald N."/>
            <person name="Machado M."/>
            <person name="Johnson C.S."/>
            <person name="Arredondo F."/>
            <person name="Hong C."/>
            <person name="Coffey M."/>
            <person name="Young S.K."/>
            <person name="Zeng Q."/>
            <person name="Gargeya S."/>
            <person name="Fitzgerald M."/>
            <person name="Abouelleil A."/>
            <person name="Alvarado L."/>
            <person name="Chapman S.B."/>
            <person name="Gainer-Dewar J."/>
            <person name="Goldberg J."/>
            <person name="Griggs A."/>
            <person name="Gujja S."/>
            <person name="Hansen M."/>
            <person name="Howarth C."/>
            <person name="Imamovic A."/>
            <person name="Ireland A."/>
            <person name="Larimer J."/>
            <person name="McCowan C."/>
            <person name="Murphy C."/>
            <person name="Pearson M."/>
            <person name="Poon T.W."/>
            <person name="Priest M."/>
            <person name="Roberts A."/>
            <person name="Saif S."/>
            <person name="Shea T."/>
            <person name="Sykes S."/>
            <person name="Wortman J."/>
            <person name="Nusbaum C."/>
            <person name="Birren B."/>
        </authorList>
    </citation>
    <scope>NUCLEOTIDE SEQUENCE [LARGE SCALE GENOMIC DNA]</scope>
    <source>
        <strain evidence="2 3">INRA-310</strain>
    </source>
</reference>
<gene>
    <name evidence="2" type="ORF">PPTG_24208</name>
</gene>
<dbReference type="AlphaFoldDB" id="W2PHZ2"/>
<reference evidence="3" key="1">
    <citation type="submission" date="2011-12" db="EMBL/GenBank/DDBJ databases">
        <authorList>
            <consortium name="The Broad Institute Genome Sequencing Platform"/>
            <person name="Russ C."/>
            <person name="Tyler B."/>
            <person name="Panabieres F."/>
            <person name="Shan W."/>
            <person name="Tripathy S."/>
            <person name="Grunwald N."/>
            <person name="Machado M."/>
            <person name="Young S.K."/>
            <person name="Zeng Q."/>
            <person name="Gargeya S."/>
            <person name="Fitzgerald M."/>
            <person name="Haas B."/>
            <person name="Abouelleil A."/>
            <person name="Alvarado L."/>
            <person name="Arachchi H.M."/>
            <person name="Berlin A."/>
            <person name="Chapman S.B."/>
            <person name="Gearin G."/>
            <person name="Goldberg J."/>
            <person name="Griggs A."/>
            <person name="Gujja S."/>
            <person name="Hansen M."/>
            <person name="Heiman D."/>
            <person name="Howarth C."/>
            <person name="Larimer J."/>
            <person name="Lui A."/>
            <person name="MacDonald P.J.P."/>
            <person name="McCowen C."/>
            <person name="Montmayeur A."/>
            <person name="Murphy C."/>
            <person name="Neiman D."/>
            <person name="Pearson M."/>
            <person name="Priest M."/>
            <person name="Roberts A."/>
            <person name="Saif S."/>
            <person name="Shea T."/>
            <person name="Sisk P."/>
            <person name="Stolte C."/>
            <person name="Sykes S."/>
            <person name="Wortman J."/>
            <person name="Nusbaum C."/>
            <person name="Birren B."/>
        </authorList>
    </citation>
    <scope>NUCLEOTIDE SEQUENCE [LARGE SCALE GENOMIC DNA]</scope>
    <source>
        <strain evidence="3">INRA-310</strain>
    </source>
</reference>